<protein>
    <submittedName>
        <fullName evidence="3">GNAT family N-acetyltransferase</fullName>
        <ecNumber evidence="3">2.3.1.-</ecNumber>
    </submittedName>
</protein>
<dbReference type="PANTHER" id="PTHR43451">
    <property type="entry name" value="ACETYLTRANSFERASE (GNAT) FAMILY PROTEIN"/>
    <property type="match status" value="1"/>
</dbReference>
<sequence length="481" mass="53376">MIIRRLEGQEVLDALHLVWEVFAQDVAPLYTAEGVASFQDFIRYPNIEKKMQAEGLALFGAFEGPQMLGAGGILPTGHIALLFVRREYQHRGIGKALLMEMCSFAVQVYGVQKFTVNASPGAVDAYRHMGMHDTAPEQNAGGMRFIPMEMWAASVPIRKKRGKGMYIAGAVGALCLVLTFVVGAAITRELDYAAENGVDGYLEDGGQWGEDGSSIEDWYDEFYGDYGQDDSEPQEESGIDAIPEYVDEDCGYEVTEDNYTYTADNTSSTTIQFEVYYPQVDGLDAAVQESVNAALQDCALASVDKLYLDPSDEMKEKVLGEEYPVLASFVEYKVTYQSQSLLSVVFQDYSYEGSESDYHVALRCVNINLQDGTLYEVKDIVSLDDHFVSAWAEGMRDEADDDTLLSELNTEDMKAVLGGDTKDGVYEPEFFVDAEGLEIGLSFRYPADSQDDRGYAWVTAPFEFDEIAAFASDSSFWTLVR</sequence>
<accession>A0A921I233</accession>
<dbReference type="PROSITE" id="PS51186">
    <property type="entry name" value="GNAT"/>
    <property type="match status" value="1"/>
</dbReference>
<reference evidence="3" key="1">
    <citation type="journal article" date="2021" name="PeerJ">
        <title>Extensive microbial diversity within the chicken gut microbiome revealed by metagenomics and culture.</title>
        <authorList>
            <person name="Gilroy R."/>
            <person name="Ravi A."/>
            <person name="Getino M."/>
            <person name="Pursley I."/>
            <person name="Horton D.L."/>
            <person name="Alikhan N.F."/>
            <person name="Baker D."/>
            <person name="Gharbi K."/>
            <person name="Hall N."/>
            <person name="Watson M."/>
            <person name="Adriaenssens E.M."/>
            <person name="Foster-Nyarko E."/>
            <person name="Jarju S."/>
            <person name="Secka A."/>
            <person name="Antonio M."/>
            <person name="Oren A."/>
            <person name="Chaudhuri R.R."/>
            <person name="La Ragione R."/>
            <person name="Hildebrand F."/>
            <person name="Pallen M.J."/>
        </authorList>
    </citation>
    <scope>NUCLEOTIDE SEQUENCE</scope>
    <source>
        <strain evidence="3">ChiSjej5B23-16112</strain>
    </source>
</reference>
<dbReference type="GO" id="GO:0016747">
    <property type="term" value="F:acyltransferase activity, transferring groups other than amino-acyl groups"/>
    <property type="evidence" value="ECO:0007669"/>
    <property type="project" value="InterPro"/>
</dbReference>
<evidence type="ECO:0000313" key="4">
    <source>
        <dbReference type="Proteomes" id="UP000769156"/>
    </source>
</evidence>
<dbReference type="Proteomes" id="UP000769156">
    <property type="component" value="Unassembled WGS sequence"/>
</dbReference>
<keyword evidence="1" id="KW-1133">Transmembrane helix</keyword>
<comment type="caution">
    <text evidence="3">The sequence shown here is derived from an EMBL/GenBank/DDBJ whole genome shotgun (WGS) entry which is preliminary data.</text>
</comment>
<keyword evidence="1" id="KW-0812">Transmembrane</keyword>
<dbReference type="InterPro" id="IPR000182">
    <property type="entry name" value="GNAT_dom"/>
</dbReference>
<organism evidence="3 4">
    <name type="scientific">Lachnoclostridium phocaeense</name>
    <dbReference type="NCBI Taxonomy" id="1871021"/>
    <lineage>
        <taxon>Bacteria</taxon>
        <taxon>Bacillati</taxon>
        <taxon>Bacillota</taxon>
        <taxon>Clostridia</taxon>
        <taxon>Lachnospirales</taxon>
        <taxon>Lachnospiraceae</taxon>
    </lineage>
</organism>
<dbReference type="EMBL" id="DYVY01000072">
    <property type="protein sequence ID" value="HJF94071.1"/>
    <property type="molecule type" value="Genomic_DNA"/>
</dbReference>
<name>A0A921I233_9FIRM</name>
<dbReference type="InterPro" id="IPR052564">
    <property type="entry name" value="N-acetyltrans/Recomb-assoc"/>
</dbReference>
<keyword evidence="1" id="KW-0472">Membrane</keyword>
<evidence type="ECO:0000313" key="3">
    <source>
        <dbReference type="EMBL" id="HJF94071.1"/>
    </source>
</evidence>
<dbReference type="PANTHER" id="PTHR43451:SF1">
    <property type="entry name" value="ACETYLTRANSFERASE"/>
    <property type="match status" value="1"/>
</dbReference>
<gene>
    <name evidence="3" type="ORF">K8V82_04690</name>
</gene>
<feature type="domain" description="N-acetyltransferase" evidence="2">
    <location>
        <begin position="1"/>
        <end position="153"/>
    </location>
</feature>
<dbReference type="SUPFAM" id="SSF55729">
    <property type="entry name" value="Acyl-CoA N-acyltransferases (Nat)"/>
    <property type="match status" value="1"/>
</dbReference>
<evidence type="ECO:0000256" key="1">
    <source>
        <dbReference type="SAM" id="Phobius"/>
    </source>
</evidence>
<dbReference type="CDD" id="cd04301">
    <property type="entry name" value="NAT_SF"/>
    <property type="match status" value="1"/>
</dbReference>
<evidence type="ECO:0000259" key="2">
    <source>
        <dbReference type="PROSITE" id="PS51186"/>
    </source>
</evidence>
<dbReference type="Pfam" id="PF13673">
    <property type="entry name" value="Acetyltransf_10"/>
    <property type="match status" value="1"/>
</dbReference>
<dbReference type="Gene3D" id="3.40.630.30">
    <property type="match status" value="1"/>
</dbReference>
<dbReference type="AlphaFoldDB" id="A0A921I233"/>
<dbReference type="Pfam" id="PF13739">
    <property type="entry name" value="PdaC"/>
    <property type="match status" value="1"/>
</dbReference>
<dbReference type="InterPro" id="IPR025303">
    <property type="entry name" value="PdaC"/>
</dbReference>
<reference evidence="3" key="2">
    <citation type="submission" date="2021-09" db="EMBL/GenBank/DDBJ databases">
        <authorList>
            <person name="Gilroy R."/>
        </authorList>
    </citation>
    <scope>NUCLEOTIDE SEQUENCE</scope>
    <source>
        <strain evidence="3">ChiSjej5B23-16112</strain>
    </source>
</reference>
<dbReference type="Gene3D" id="3.30.565.40">
    <property type="entry name" value="Fervidobacterium nodosum Rt17-B1 like"/>
    <property type="match status" value="1"/>
</dbReference>
<feature type="transmembrane region" description="Helical" evidence="1">
    <location>
        <begin position="166"/>
        <end position="186"/>
    </location>
</feature>
<dbReference type="EC" id="2.3.1.-" evidence="3"/>
<dbReference type="InterPro" id="IPR016181">
    <property type="entry name" value="Acyl_CoA_acyltransferase"/>
</dbReference>
<keyword evidence="3" id="KW-0808">Transferase</keyword>
<proteinExistence type="predicted"/>
<keyword evidence="3" id="KW-0012">Acyltransferase</keyword>